<name>A0ABR1LXZ1_9PEZI</name>
<feature type="region of interest" description="Disordered" evidence="1">
    <location>
        <begin position="95"/>
        <end position="122"/>
    </location>
</feature>
<accession>A0ABR1LXZ1</accession>
<keyword evidence="3" id="KW-1185">Reference proteome</keyword>
<dbReference type="RefSeq" id="XP_066657325.1">
    <property type="nucleotide sequence ID" value="XM_066795245.1"/>
</dbReference>
<dbReference type="Proteomes" id="UP001360953">
    <property type="component" value="Unassembled WGS sequence"/>
</dbReference>
<comment type="caution">
    <text evidence="2">The sequence shown here is derived from an EMBL/GenBank/DDBJ whole genome shotgun (WGS) entry which is preliminary data.</text>
</comment>
<gene>
    <name evidence="2" type="ORF">J3D65DRAFT_308074</name>
</gene>
<evidence type="ECO:0000313" key="3">
    <source>
        <dbReference type="Proteomes" id="UP001360953"/>
    </source>
</evidence>
<dbReference type="GeneID" id="92028151"/>
<feature type="region of interest" description="Disordered" evidence="1">
    <location>
        <begin position="1"/>
        <end position="76"/>
    </location>
</feature>
<proteinExistence type="predicted"/>
<feature type="compositionally biased region" description="Basic and acidic residues" evidence="1">
    <location>
        <begin position="15"/>
        <end position="35"/>
    </location>
</feature>
<evidence type="ECO:0000313" key="2">
    <source>
        <dbReference type="EMBL" id="KAK7540054.1"/>
    </source>
</evidence>
<organism evidence="2 3">
    <name type="scientific">Phyllosticta citribraziliensis</name>
    <dbReference type="NCBI Taxonomy" id="989973"/>
    <lineage>
        <taxon>Eukaryota</taxon>
        <taxon>Fungi</taxon>
        <taxon>Dikarya</taxon>
        <taxon>Ascomycota</taxon>
        <taxon>Pezizomycotina</taxon>
        <taxon>Dothideomycetes</taxon>
        <taxon>Dothideomycetes incertae sedis</taxon>
        <taxon>Botryosphaeriales</taxon>
        <taxon>Phyllostictaceae</taxon>
        <taxon>Phyllosticta</taxon>
    </lineage>
</organism>
<evidence type="ECO:0000256" key="1">
    <source>
        <dbReference type="SAM" id="MobiDB-lite"/>
    </source>
</evidence>
<feature type="compositionally biased region" description="Polar residues" evidence="1">
    <location>
        <begin position="63"/>
        <end position="72"/>
    </location>
</feature>
<sequence length="225" mass="24442">MAITTSLTSVPPQMRHSESTSEHSGREGDKTSARSDRRKRKQQPLPSSLLRAILPSSPRLFKPTTSISARTRSPTRRHIHRHLLAHPSCWQTESPCVGPTQEARRGATPPSWAIPRTPGVGWEPATETRAAVRVVPVLAATETGGCAAGAGSDLECASSYSCGRMGCLPHHGQRWRRRSGSWKWQRCPRKRESLVCVGLDAHVVDARPMTTSQASAAGGWAACRA</sequence>
<feature type="compositionally biased region" description="Polar residues" evidence="1">
    <location>
        <begin position="1"/>
        <end position="11"/>
    </location>
</feature>
<dbReference type="EMBL" id="JBBPEH010000004">
    <property type="protein sequence ID" value="KAK7540054.1"/>
    <property type="molecule type" value="Genomic_DNA"/>
</dbReference>
<reference evidence="2 3" key="1">
    <citation type="submission" date="2024-04" db="EMBL/GenBank/DDBJ databases">
        <title>Phyllosticta paracitricarpa is synonymous to the EU quarantine fungus P. citricarpa based on phylogenomic analyses.</title>
        <authorList>
            <consortium name="Lawrence Berkeley National Laboratory"/>
            <person name="Van ingen-buijs V.A."/>
            <person name="Van westerhoven A.C."/>
            <person name="Haridas S."/>
            <person name="Skiadas P."/>
            <person name="Martin F."/>
            <person name="Groenewald J.Z."/>
            <person name="Crous P.W."/>
            <person name="Seidl M.F."/>
        </authorList>
    </citation>
    <scope>NUCLEOTIDE SEQUENCE [LARGE SCALE GENOMIC DNA]</scope>
    <source>
        <strain evidence="2 3">CPC 17464</strain>
    </source>
</reference>
<protein>
    <submittedName>
        <fullName evidence="2">Uncharacterized protein</fullName>
    </submittedName>
</protein>